<dbReference type="SUPFAM" id="SSF47413">
    <property type="entry name" value="lambda repressor-like DNA-binding domains"/>
    <property type="match status" value="1"/>
</dbReference>
<sequence length="484" mass="54902">MDSQEDSFMLNGDLLYADTSNITSLYSPRHSSIIDKPLYNGIQDEYFPDIITTSHHTSDLDIMDLGDFRWLESEVSTMNAFNDFEMNVLPNSNDIVSFNVNNNSIHISSGSPQPFNGDITYELDNTPQDYYMVTTSRSPQSDNSSQTFTSGSTIITRGTELSDDIRDRNEYSSYIECDNFTQPQSTTLSSPSPIFRRDEELFKNSKKYRFVREGVSGLSVIEKPPSKDNRKAFLSRKGYITFPGYTKLSNIERVDTKEVAKKVTEELKKFNIPQTIFAKIVIGRSQGTLSDLLRNPKDWDQLKSGRETFYRMAKWLEEPMESRISPLQVATEKRKAKQLGKGLKIDKNRKDRKRSESRSPSPSKNSIKRSKTSVSEYKKETTELEKAITDNILGKIIKVSVGNESDGKSSKDTKCVLKNNKCNRSKRNVKIENVDPNCDDIPLSRESSLNSVNSNESLLQVSICYQTEDGIMSSNPISTRYSSV</sequence>
<dbReference type="PANTHER" id="PTHR14057">
    <property type="entry name" value="TRANSCRIPTION FACTOR ONECUT"/>
    <property type="match status" value="1"/>
</dbReference>
<evidence type="ECO:0000256" key="7">
    <source>
        <dbReference type="ARBA" id="ARBA00023242"/>
    </source>
</evidence>
<dbReference type="WBParaSite" id="SPAL_0001184500.1">
    <property type="protein sequence ID" value="SPAL_0001184500.1"/>
    <property type="gene ID" value="SPAL_0001184500"/>
</dbReference>
<organism evidence="10 11">
    <name type="scientific">Strongyloides papillosus</name>
    <name type="common">Intestinal threadworm</name>
    <dbReference type="NCBI Taxonomy" id="174720"/>
    <lineage>
        <taxon>Eukaryota</taxon>
        <taxon>Metazoa</taxon>
        <taxon>Ecdysozoa</taxon>
        <taxon>Nematoda</taxon>
        <taxon>Chromadorea</taxon>
        <taxon>Rhabditida</taxon>
        <taxon>Tylenchina</taxon>
        <taxon>Panagrolaimomorpha</taxon>
        <taxon>Strongyloidoidea</taxon>
        <taxon>Strongyloididae</taxon>
        <taxon>Strongyloides</taxon>
    </lineage>
</organism>
<keyword evidence="4" id="KW-0238">DNA-binding</keyword>
<dbReference type="InterPro" id="IPR003350">
    <property type="entry name" value="CUT_dom"/>
</dbReference>
<feature type="region of interest" description="Disordered" evidence="8">
    <location>
        <begin position="327"/>
        <end position="378"/>
    </location>
</feature>
<dbReference type="Proteomes" id="UP000046392">
    <property type="component" value="Unplaced"/>
</dbReference>
<dbReference type="GO" id="GO:0000981">
    <property type="term" value="F:DNA-binding transcription factor activity, RNA polymerase II-specific"/>
    <property type="evidence" value="ECO:0007669"/>
    <property type="project" value="TreeGrafter"/>
</dbReference>
<dbReference type="PROSITE" id="PS51042">
    <property type="entry name" value="CUT"/>
    <property type="match status" value="1"/>
</dbReference>
<accession>A0A0N5C1H0</accession>
<keyword evidence="6" id="KW-0804">Transcription</keyword>
<feature type="domain" description="CUT" evidence="9">
    <location>
        <begin position="245"/>
        <end position="331"/>
    </location>
</feature>
<evidence type="ECO:0000256" key="4">
    <source>
        <dbReference type="ARBA" id="ARBA00023125"/>
    </source>
</evidence>
<evidence type="ECO:0000256" key="1">
    <source>
        <dbReference type="ARBA" id="ARBA00004123"/>
    </source>
</evidence>
<evidence type="ECO:0000256" key="3">
    <source>
        <dbReference type="ARBA" id="ARBA00023015"/>
    </source>
</evidence>
<name>A0A0N5C1H0_STREA</name>
<evidence type="ECO:0000256" key="2">
    <source>
        <dbReference type="ARBA" id="ARBA00008190"/>
    </source>
</evidence>
<evidence type="ECO:0000313" key="10">
    <source>
        <dbReference type="Proteomes" id="UP000046392"/>
    </source>
</evidence>
<dbReference type="Pfam" id="PF02376">
    <property type="entry name" value="CUT"/>
    <property type="match status" value="1"/>
</dbReference>
<dbReference type="AlphaFoldDB" id="A0A0N5C1H0"/>
<dbReference type="SMART" id="SM01109">
    <property type="entry name" value="CUT"/>
    <property type="match status" value="1"/>
</dbReference>
<dbReference type="InterPro" id="IPR051649">
    <property type="entry name" value="CUT_Homeobox"/>
</dbReference>
<dbReference type="InterPro" id="IPR010982">
    <property type="entry name" value="Lambda_DNA-bd_dom_sf"/>
</dbReference>
<evidence type="ECO:0000259" key="9">
    <source>
        <dbReference type="PROSITE" id="PS51042"/>
    </source>
</evidence>
<comment type="similarity">
    <text evidence="2">Belongs to the CUT homeobox family.</text>
</comment>
<dbReference type="Gene3D" id="1.10.260.40">
    <property type="entry name" value="lambda repressor-like DNA-binding domains"/>
    <property type="match status" value="1"/>
</dbReference>
<keyword evidence="7" id="KW-0539">Nucleus</keyword>
<proteinExistence type="inferred from homology"/>
<dbReference type="GO" id="GO:0000978">
    <property type="term" value="F:RNA polymerase II cis-regulatory region sequence-specific DNA binding"/>
    <property type="evidence" value="ECO:0007669"/>
    <property type="project" value="TreeGrafter"/>
</dbReference>
<feature type="compositionally biased region" description="Basic and acidic residues" evidence="8">
    <location>
        <begin position="343"/>
        <end position="357"/>
    </location>
</feature>
<keyword evidence="3" id="KW-0805">Transcription regulation</keyword>
<evidence type="ECO:0000256" key="6">
    <source>
        <dbReference type="ARBA" id="ARBA00023163"/>
    </source>
</evidence>
<dbReference type="FunFam" id="1.10.260.40:FF:000005">
    <property type="entry name" value="One cut domain family member"/>
    <property type="match status" value="1"/>
</dbReference>
<keyword evidence="10" id="KW-1185">Reference proteome</keyword>
<comment type="subcellular location">
    <subcellularLocation>
        <location evidence="1">Nucleus</location>
    </subcellularLocation>
</comment>
<evidence type="ECO:0000313" key="11">
    <source>
        <dbReference type="WBParaSite" id="SPAL_0001184500.1"/>
    </source>
</evidence>
<dbReference type="PANTHER" id="PTHR14057:SF47">
    <property type="entry name" value="HOMEOBOX PROTEIN ONECUT"/>
    <property type="match status" value="1"/>
</dbReference>
<keyword evidence="5" id="KW-0371">Homeobox</keyword>
<protein>
    <submittedName>
        <fullName evidence="11">CUT domain-containing protein</fullName>
    </submittedName>
</protein>
<dbReference type="GO" id="GO:0005634">
    <property type="term" value="C:nucleus"/>
    <property type="evidence" value="ECO:0007669"/>
    <property type="project" value="UniProtKB-SubCell"/>
</dbReference>
<evidence type="ECO:0000256" key="5">
    <source>
        <dbReference type="ARBA" id="ARBA00023155"/>
    </source>
</evidence>
<evidence type="ECO:0000256" key="8">
    <source>
        <dbReference type="SAM" id="MobiDB-lite"/>
    </source>
</evidence>
<reference evidence="11" key="1">
    <citation type="submission" date="2017-02" db="UniProtKB">
        <authorList>
            <consortium name="WormBaseParasite"/>
        </authorList>
    </citation>
    <scope>IDENTIFICATION</scope>
</reference>